<dbReference type="InterPro" id="IPR055577">
    <property type="entry name" value="DUF7153"/>
</dbReference>
<feature type="domain" description="DUF7153" evidence="2">
    <location>
        <begin position="248"/>
        <end position="425"/>
    </location>
</feature>
<evidence type="ECO:0000256" key="1">
    <source>
        <dbReference type="SAM" id="MobiDB-lite"/>
    </source>
</evidence>
<keyword evidence="4" id="KW-1185">Reference proteome</keyword>
<comment type="caution">
    <text evidence="3">The sequence shown here is derived from an EMBL/GenBank/DDBJ whole genome shotgun (WGS) entry which is preliminary data.</text>
</comment>
<dbReference type="PANTHER" id="PTHR22198:SF1">
    <property type="entry name" value="FERM DOMAIN-CONTAINING PROTEIN"/>
    <property type="match status" value="1"/>
</dbReference>
<dbReference type="AlphaFoldDB" id="A0A8J2P7U8"/>
<dbReference type="Proteomes" id="UP000708208">
    <property type="component" value="Unassembled WGS sequence"/>
</dbReference>
<dbReference type="OrthoDB" id="6060890at2759"/>
<gene>
    <name evidence="3" type="ORF">AFUS01_LOCUS18002</name>
</gene>
<name>A0A8J2P7U8_9HEXA</name>
<feature type="compositionally biased region" description="Basic and acidic residues" evidence="1">
    <location>
        <begin position="20"/>
        <end position="30"/>
    </location>
</feature>
<proteinExistence type="predicted"/>
<dbReference type="Pfam" id="PF23672">
    <property type="entry name" value="DUF7153"/>
    <property type="match status" value="1"/>
</dbReference>
<feature type="region of interest" description="Disordered" evidence="1">
    <location>
        <begin position="1"/>
        <end position="140"/>
    </location>
</feature>
<evidence type="ECO:0000259" key="2">
    <source>
        <dbReference type="Pfam" id="PF23672"/>
    </source>
</evidence>
<accession>A0A8J2P7U8</accession>
<evidence type="ECO:0000313" key="3">
    <source>
        <dbReference type="EMBL" id="CAG7729272.1"/>
    </source>
</evidence>
<feature type="compositionally biased region" description="Polar residues" evidence="1">
    <location>
        <begin position="46"/>
        <end position="57"/>
    </location>
</feature>
<organism evidence="3 4">
    <name type="scientific">Allacma fusca</name>
    <dbReference type="NCBI Taxonomy" id="39272"/>
    <lineage>
        <taxon>Eukaryota</taxon>
        <taxon>Metazoa</taxon>
        <taxon>Ecdysozoa</taxon>
        <taxon>Arthropoda</taxon>
        <taxon>Hexapoda</taxon>
        <taxon>Collembola</taxon>
        <taxon>Symphypleona</taxon>
        <taxon>Sminthuridae</taxon>
        <taxon>Allacma</taxon>
    </lineage>
</organism>
<sequence>MSIMFTKWKHKGENAVGGSSEKDGDGDHRSYRTHLIFAGKRDPEGTSGQNSVSQSGSHYYGTHSASLSFSSHSNHPFAQAQQIRPHHQEVPRRKGSRTIDEDSYRPGNKQVSFGASGNNGWPAGGGQSQQLSPTTTYGNEEAGKPGMLEVVAGLSRDCFIIPLACVDRFLPAGLTLPELKSKSNNNGAGAPLNILEVADPQLAIVVHLMTPLIPLNPPLESPLSQPERIQRSLAMQLLQKAAGERQASHGLLLASMESGSDFPLMALYVVPKLRTDASDFLETSRKNALDIFDPSSLGYCGDHFFHLCREVATIARPPLDNPAKKGKNSTTGYIVSIFRVFDGDDREKLERNWLYWTGARTLYRHLPKSVGLRRITLHKSAAIRGDKLYLLLCECANFLENVNSAAQLLPALRARLCGYTGIYRVAATF</sequence>
<feature type="compositionally biased region" description="Low complexity" evidence="1">
    <location>
        <begin position="63"/>
        <end position="75"/>
    </location>
</feature>
<dbReference type="EMBL" id="CAJVCH010176106">
    <property type="protein sequence ID" value="CAG7729272.1"/>
    <property type="molecule type" value="Genomic_DNA"/>
</dbReference>
<dbReference type="PANTHER" id="PTHR22198">
    <property type="entry name" value="FERM DOMAIN-CONTAINING PROTEIN"/>
    <property type="match status" value="1"/>
</dbReference>
<feature type="compositionally biased region" description="Polar residues" evidence="1">
    <location>
        <begin position="128"/>
        <end position="138"/>
    </location>
</feature>
<evidence type="ECO:0000313" key="4">
    <source>
        <dbReference type="Proteomes" id="UP000708208"/>
    </source>
</evidence>
<feature type="compositionally biased region" description="Basic and acidic residues" evidence="1">
    <location>
        <begin position="86"/>
        <end position="104"/>
    </location>
</feature>
<reference evidence="3" key="1">
    <citation type="submission" date="2021-06" db="EMBL/GenBank/DDBJ databases">
        <authorList>
            <person name="Hodson N. C."/>
            <person name="Mongue J. A."/>
            <person name="Jaron S. K."/>
        </authorList>
    </citation>
    <scope>NUCLEOTIDE SEQUENCE</scope>
</reference>
<protein>
    <recommendedName>
        <fullName evidence="2">DUF7153 domain-containing protein</fullName>
    </recommendedName>
</protein>
<feature type="compositionally biased region" description="Polar residues" evidence="1">
    <location>
        <begin position="109"/>
        <end position="119"/>
    </location>
</feature>